<dbReference type="Proteomes" id="UP001589798">
    <property type="component" value="Unassembled WGS sequence"/>
</dbReference>
<protein>
    <submittedName>
        <fullName evidence="4">ATP-binding cassette domain-containing protein</fullName>
    </submittedName>
</protein>
<organism evidence="4 5">
    <name type="scientific">Novosphingobium soli</name>
    <dbReference type="NCBI Taxonomy" id="574956"/>
    <lineage>
        <taxon>Bacteria</taxon>
        <taxon>Pseudomonadati</taxon>
        <taxon>Pseudomonadota</taxon>
        <taxon>Alphaproteobacteria</taxon>
        <taxon>Sphingomonadales</taxon>
        <taxon>Sphingomonadaceae</taxon>
        <taxon>Novosphingobium</taxon>
    </lineage>
</organism>
<dbReference type="Pfam" id="PF00005">
    <property type="entry name" value="ABC_tran"/>
    <property type="match status" value="1"/>
</dbReference>
<evidence type="ECO:0000256" key="1">
    <source>
        <dbReference type="ARBA" id="ARBA00022741"/>
    </source>
</evidence>
<keyword evidence="2 4" id="KW-0067">ATP-binding</keyword>
<sequence length="212" mass="22977">MSFDIAVTLIRGALRLDYAFAAGPGLTALFGPSGAGKSTLLDAIAGLVRPSSGRIAIAGTVLFDREERIDLPPERRRCGYVFQDLRLFPHRTVRDNLQFGRRRASPAHRWLGWDDALGLLGIGALLDRMPATLSGGEAQRVAIGRALLSSPAFLLMDEPLASVDADRRAEILGLIERIRDELRLPILYVSHDRAEVDRLADTIIPIGASSGG</sequence>
<keyword evidence="5" id="KW-1185">Reference proteome</keyword>
<dbReference type="InterPro" id="IPR050334">
    <property type="entry name" value="Molybdenum_import_ModC"/>
</dbReference>
<dbReference type="InterPro" id="IPR027417">
    <property type="entry name" value="P-loop_NTPase"/>
</dbReference>
<accession>A0ABV6CWH6</accession>
<dbReference type="InterPro" id="IPR017871">
    <property type="entry name" value="ABC_transporter-like_CS"/>
</dbReference>
<reference evidence="4 5" key="1">
    <citation type="submission" date="2024-09" db="EMBL/GenBank/DDBJ databases">
        <authorList>
            <person name="Sun Q."/>
            <person name="Mori K."/>
        </authorList>
    </citation>
    <scope>NUCLEOTIDE SEQUENCE [LARGE SCALE GENOMIC DNA]</scope>
    <source>
        <strain evidence="4 5">CCM 7706</strain>
    </source>
</reference>
<proteinExistence type="predicted"/>
<comment type="caution">
    <text evidence="4">The sequence shown here is derived from an EMBL/GenBank/DDBJ whole genome shotgun (WGS) entry which is preliminary data.</text>
</comment>
<evidence type="ECO:0000256" key="2">
    <source>
        <dbReference type="ARBA" id="ARBA00022840"/>
    </source>
</evidence>
<dbReference type="PROSITE" id="PS50893">
    <property type="entry name" value="ABC_TRANSPORTER_2"/>
    <property type="match status" value="1"/>
</dbReference>
<dbReference type="PROSITE" id="PS00211">
    <property type="entry name" value="ABC_TRANSPORTER_1"/>
    <property type="match status" value="1"/>
</dbReference>
<dbReference type="SMART" id="SM00382">
    <property type="entry name" value="AAA"/>
    <property type="match status" value="1"/>
</dbReference>
<dbReference type="RefSeq" id="WP_379487563.1">
    <property type="nucleotide sequence ID" value="NZ_JBHLWK010000013.1"/>
</dbReference>
<dbReference type="PANTHER" id="PTHR43514">
    <property type="entry name" value="ABC TRANSPORTER I FAMILY MEMBER 10"/>
    <property type="match status" value="1"/>
</dbReference>
<evidence type="ECO:0000259" key="3">
    <source>
        <dbReference type="PROSITE" id="PS50893"/>
    </source>
</evidence>
<dbReference type="PANTHER" id="PTHR43514:SF4">
    <property type="entry name" value="ABC TRANSPORTER I FAMILY MEMBER 10"/>
    <property type="match status" value="1"/>
</dbReference>
<dbReference type="SUPFAM" id="SSF52540">
    <property type="entry name" value="P-loop containing nucleoside triphosphate hydrolases"/>
    <property type="match status" value="1"/>
</dbReference>
<name>A0ABV6CWH6_9SPHN</name>
<keyword evidence="1" id="KW-0547">Nucleotide-binding</keyword>
<dbReference type="InterPro" id="IPR003593">
    <property type="entry name" value="AAA+_ATPase"/>
</dbReference>
<evidence type="ECO:0000313" key="5">
    <source>
        <dbReference type="Proteomes" id="UP001589798"/>
    </source>
</evidence>
<dbReference type="InterPro" id="IPR003439">
    <property type="entry name" value="ABC_transporter-like_ATP-bd"/>
</dbReference>
<dbReference type="Gene3D" id="3.40.50.300">
    <property type="entry name" value="P-loop containing nucleotide triphosphate hydrolases"/>
    <property type="match status" value="1"/>
</dbReference>
<evidence type="ECO:0000313" key="4">
    <source>
        <dbReference type="EMBL" id="MFC0204802.1"/>
    </source>
</evidence>
<gene>
    <name evidence="4" type="ORF">ACFFJC_11015</name>
</gene>
<dbReference type="GO" id="GO:0005524">
    <property type="term" value="F:ATP binding"/>
    <property type="evidence" value="ECO:0007669"/>
    <property type="project" value="UniProtKB-KW"/>
</dbReference>
<feature type="domain" description="ABC transporter" evidence="3">
    <location>
        <begin position="1"/>
        <end position="210"/>
    </location>
</feature>
<dbReference type="EMBL" id="JBHLWK010000013">
    <property type="protein sequence ID" value="MFC0204802.1"/>
    <property type="molecule type" value="Genomic_DNA"/>
</dbReference>